<evidence type="ECO:0000313" key="5">
    <source>
        <dbReference type="EMBL" id="CAH0720613.1"/>
    </source>
</evidence>
<protein>
    <recommendedName>
        <fullName evidence="4">Vitellogenin domain-containing protein</fullName>
    </recommendedName>
</protein>
<dbReference type="PANTHER" id="PTHR13024">
    <property type="entry name" value="MICROSOMAL TRIGLYCERIDE TRANSFER PROTEIN, LARGE SUBUNIT"/>
    <property type="match status" value="1"/>
</dbReference>
<dbReference type="GO" id="GO:0005548">
    <property type="term" value="F:phospholipid transporter activity"/>
    <property type="evidence" value="ECO:0007669"/>
    <property type="project" value="InterPro"/>
</dbReference>
<gene>
    <name evidence="5" type="ORF">BINO364_LOCUS6824</name>
</gene>
<feature type="signal peptide" evidence="3">
    <location>
        <begin position="1"/>
        <end position="19"/>
    </location>
</feature>
<organism evidence="5 6">
    <name type="scientific">Brenthis ino</name>
    <name type="common">lesser marbled fritillary</name>
    <dbReference type="NCBI Taxonomy" id="405034"/>
    <lineage>
        <taxon>Eukaryota</taxon>
        <taxon>Metazoa</taxon>
        <taxon>Ecdysozoa</taxon>
        <taxon>Arthropoda</taxon>
        <taxon>Hexapoda</taxon>
        <taxon>Insecta</taxon>
        <taxon>Pterygota</taxon>
        <taxon>Neoptera</taxon>
        <taxon>Endopterygota</taxon>
        <taxon>Lepidoptera</taxon>
        <taxon>Glossata</taxon>
        <taxon>Ditrysia</taxon>
        <taxon>Papilionoidea</taxon>
        <taxon>Nymphalidae</taxon>
        <taxon>Heliconiinae</taxon>
        <taxon>Argynnini</taxon>
        <taxon>Brenthis</taxon>
    </lineage>
</organism>
<dbReference type="GO" id="GO:0016323">
    <property type="term" value="C:basolateral plasma membrane"/>
    <property type="evidence" value="ECO:0007669"/>
    <property type="project" value="TreeGrafter"/>
</dbReference>
<keyword evidence="6" id="KW-1185">Reference proteome</keyword>
<name>A0A8J9VDP0_9NEOP</name>
<sequence length="877" mass="92280">MNRSIAFLFYMSVINLALSSSVSRADYGEIKLFQASVSYSVESTVLLNDASRRDKEVSYKVKAALDVHPVWTESNVEFMLKFDLISPQLYSRGKHVSAEYMPMKSIWDSYSHTTFYAHWKHGLIQTAYLDPNELLDIQNFKRSLISLFQFQVVDGEGNETDVSGMCKVTYESASMQVIRKFKTACQSAEWVLEDEEGSEEVEARRVTRYTLSATLDALQEVYAEELLTLGEASKGAGLKARAWLRLARAAAPPASAPPAPALGAVPPALAAAPLAAPPPADLAALLDPPSGAEELEAAVAEAVRAAGTGAGGEGGRLADARAALRLGAALRRPTPAAAAALDALLHDAADPLLLDVVCAALGQAPGAAAHAAAARFLRLRGGDVAERPARAYLQALALTPRAPPPALRAAARLGAAPAPAPALREAALLAAGAAARAAPPADARALRDQLVADLARCKDEECRRVRVLALGNMRRADLADVLLEQAEGAGGAALEALGALAALPAAALAEPARLRRLERLALEPRALELRAAALDLLLRVSARAPFALPRALLALRRESAPAPLRRLAARRLAALAPRRAPLAALLRLLPQELRGWDELAQPGTTSVLEREVAAGGWRARLDSVQLESGGALRRGLVRLRAAGPRAADDVLAVELWTRGLQALVGGAPVDDEPGDDEPASGGLALSVGGARLPGVTLFSNQAELLAHVWAGTASEPTPVLRAVRPLGGARAAVVLLGGAPLLYRRDAALALALDAQAQVSLWSRSARTQLSLRAAAAARGEARAASAWGALAAAAALEAEPRLHIAADLDFYDGVSLCVRVSTTDFRHSYNVTMTSELGAAPRRVRRRRSQTWTTSGRTLALGAPNDATCRALGAGD</sequence>
<dbReference type="InterPro" id="IPR015819">
    <property type="entry name" value="Lipid_transp_b-sht_shell"/>
</dbReference>
<dbReference type="GO" id="GO:0005783">
    <property type="term" value="C:endoplasmic reticulum"/>
    <property type="evidence" value="ECO:0007669"/>
    <property type="project" value="TreeGrafter"/>
</dbReference>
<accession>A0A8J9VDP0</accession>
<dbReference type="Gene3D" id="2.30.230.10">
    <property type="entry name" value="Lipovitellin, beta-sheet shell regions, chain A"/>
    <property type="match status" value="1"/>
</dbReference>
<evidence type="ECO:0000256" key="2">
    <source>
        <dbReference type="PROSITE-ProRule" id="PRU00557"/>
    </source>
</evidence>
<dbReference type="InterPro" id="IPR039988">
    <property type="entry name" value="MTTP"/>
</dbReference>
<dbReference type="GO" id="GO:0005794">
    <property type="term" value="C:Golgi apparatus"/>
    <property type="evidence" value="ECO:0007669"/>
    <property type="project" value="TreeGrafter"/>
</dbReference>
<feature type="chain" id="PRO_5035471674" description="Vitellogenin domain-containing protein" evidence="3">
    <location>
        <begin position="20"/>
        <end position="877"/>
    </location>
</feature>
<dbReference type="PROSITE" id="PS51211">
    <property type="entry name" value="VITELLOGENIN"/>
    <property type="match status" value="1"/>
</dbReference>
<dbReference type="Gene3D" id="1.25.10.20">
    <property type="entry name" value="Vitellinogen, superhelical"/>
    <property type="match status" value="1"/>
</dbReference>
<reference evidence="5" key="1">
    <citation type="submission" date="2021-12" db="EMBL/GenBank/DDBJ databases">
        <authorList>
            <person name="Martin H S."/>
        </authorList>
    </citation>
    <scope>NUCLEOTIDE SEQUENCE</scope>
</reference>
<evidence type="ECO:0000256" key="3">
    <source>
        <dbReference type="SAM" id="SignalP"/>
    </source>
</evidence>
<dbReference type="InterPro" id="IPR015816">
    <property type="entry name" value="Vitellinogen_b-sht_N"/>
</dbReference>
<dbReference type="AlphaFoldDB" id="A0A8J9VDP0"/>
<feature type="non-terminal residue" evidence="5">
    <location>
        <position position="877"/>
    </location>
</feature>
<evidence type="ECO:0000313" key="6">
    <source>
        <dbReference type="Proteomes" id="UP000838878"/>
    </source>
</evidence>
<feature type="domain" description="Vitellogenin" evidence="4">
    <location>
        <begin position="30"/>
        <end position="539"/>
    </location>
</feature>
<dbReference type="GO" id="GO:0042157">
    <property type="term" value="P:lipoprotein metabolic process"/>
    <property type="evidence" value="ECO:0007669"/>
    <property type="project" value="TreeGrafter"/>
</dbReference>
<dbReference type="InterPro" id="IPR011030">
    <property type="entry name" value="Lipovitellin_superhlx_dom"/>
</dbReference>
<dbReference type="SUPFAM" id="SSF48431">
    <property type="entry name" value="Lipovitellin-phosvitin complex, superhelical domain"/>
    <property type="match status" value="1"/>
</dbReference>
<dbReference type="EMBL" id="OV170222">
    <property type="protein sequence ID" value="CAH0720613.1"/>
    <property type="molecule type" value="Genomic_DNA"/>
</dbReference>
<dbReference type="Proteomes" id="UP000838878">
    <property type="component" value="Chromosome 2"/>
</dbReference>
<comment type="caution">
    <text evidence="2">Lacks conserved residue(s) required for the propagation of feature annotation.</text>
</comment>
<dbReference type="Pfam" id="PF01347">
    <property type="entry name" value="Vitellogenin_N"/>
    <property type="match status" value="1"/>
</dbReference>
<proteinExistence type="predicted"/>
<evidence type="ECO:0000256" key="1">
    <source>
        <dbReference type="ARBA" id="ARBA00022729"/>
    </source>
</evidence>
<keyword evidence="1 3" id="KW-0732">Signal</keyword>
<dbReference type="InterPro" id="IPR001747">
    <property type="entry name" value="Vitellogenin_N"/>
</dbReference>
<dbReference type="OrthoDB" id="5865932at2759"/>
<dbReference type="SUPFAM" id="SSF56968">
    <property type="entry name" value="Lipovitellin-phosvitin complex, beta-sheet shell regions"/>
    <property type="match status" value="1"/>
</dbReference>
<evidence type="ECO:0000259" key="4">
    <source>
        <dbReference type="PROSITE" id="PS51211"/>
    </source>
</evidence>
<dbReference type="PANTHER" id="PTHR13024:SF0">
    <property type="entry name" value="MICROSOMAL TRIACYLGLYCEROL TRANSFER PROTEIN"/>
    <property type="match status" value="1"/>
</dbReference>